<keyword evidence="2" id="KW-0732">Signal</keyword>
<dbReference type="OrthoDB" id="337038at2759"/>
<dbReference type="Proteomes" id="UP000008867">
    <property type="component" value="Chromosome 2"/>
</dbReference>
<dbReference type="PROSITE" id="PS01010">
    <property type="entry name" value="CRISP_2"/>
    <property type="match status" value="1"/>
</dbReference>
<dbReference type="SUPFAM" id="SSF55797">
    <property type="entry name" value="PR-1-like"/>
    <property type="match status" value="1"/>
</dbReference>
<feature type="compositionally biased region" description="Basic residues" evidence="1">
    <location>
        <begin position="55"/>
        <end position="73"/>
    </location>
</feature>
<dbReference type="Gene3D" id="3.40.33.10">
    <property type="entry name" value="CAP"/>
    <property type="match status" value="1"/>
</dbReference>
<accession>E6ZTQ3</accession>
<dbReference type="eggNOG" id="KOG3017">
    <property type="taxonomic scope" value="Eukaryota"/>
</dbReference>
<dbReference type="PANTHER" id="PTHR10334">
    <property type="entry name" value="CYSTEINE-RICH SECRETORY PROTEIN-RELATED"/>
    <property type="match status" value="1"/>
</dbReference>
<evidence type="ECO:0000256" key="1">
    <source>
        <dbReference type="SAM" id="MobiDB-lite"/>
    </source>
</evidence>
<sequence length="305" mass="32348">MKITTTLAAIVGTLAVLAPLSAASQPAVERDSLAAYDAAAADIEARDSAKCGVASRKHHQKQAKKSSKQKSKAQLKQEQEQARISSLAAKKKKKKTQQQQVRYRYTTRSSTSSTRRATSTSTKPTSTPASTKAITSASTSAPATSTGTSGDTGTGTLSTFAQTMIDMHNADRAKHSAAALTWDTTLATAAAQWAANCKFAHTPNNPYGQNIAAGTGTSFGAKESCTLWYDEVSQYDYNNPGYSAATGHFTQMVWVGTKKLGCAIQQCTAQQLGFSGFSGNAEFVVCNYDPYGNVQGQFKVNVLPN</sequence>
<reference evidence="4 5" key="1">
    <citation type="journal article" date="2010" name="Science">
        <title>Pathogenicity determinants in smut fungi revealed by genome comparison.</title>
        <authorList>
            <person name="Schirawski J."/>
            <person name="Mannhaupt G."/>
            <person name="Muench K."/>
            <person name="Brefort T."/>
            <person name="Schipper K."/>
            <person name="Doehlemann G."/>
            <person name="Di Stasio M."/>
            <person name="Roessel N."/>
            <person name="Mendoza-Mendoza A."/>
            <person name="Pester D."/>
            <person name="Mueller O."/>
            <person name="Winterberg B."/>
            <person name="Meyer E."/>
            <person name="Ghareeb H."/>
            <person name="Wollenberg T."/>
            <person name="Muensterkoetter M."/>
            <person name="Wong P."/>
            <person name="Walter M."/>
            <person name="Stukenbrock E."/>
            <person name="Gueldener U."/>
            <person name="Kahmann R."/>
        </authorList>
    </citation>
    <scope>NUCLEOTIDE SEQUENCE [LARGE SCALE GENOMIC DNA]</scope>
    <source>
        <strain evidence="5">SRZ2</strain>
    </source>
</reference>
<feature type="compositionally biased region" description="Low complexity" evidence="1">
    <location>
        <begin position="97"/>
        <end position="155"/>
    </location>
</feature>
<dbReference type="AlphaFoldDB" id="E6ZTQ3"/>
<feature type="signal peptide" evidence="2">
    <location>
        <begin position="1"/>
        <end position="23"/>
    </location>
</feature>
<dbReference type="InterPro" id="IPR014044">
    <property type="entry name" value="CAP_dom"/>
</dbReference>
<gene>
    <name evidence="4" type="ORF">sr10279</name>
</gene>
<dbReference type="InterPro" id="IPR035940">
    <property type="entry name" value="CAP_sf"/>
</dbReference>
<evidence type="ECO:0000259" key="3">
    <source>
        <dbReference type="SMART" id="SM00198"/>
    </source>
</evidence>
<dbReference type="SMART" id="SM00198">
    <property type="entry name" value="SCP"/>
    <property type="match status" value="1"/>
</dbReference>
<dbReference type="GO" id="GO:0005576">
    <property type="term" value="C:extracellular region"/>
    <property type="evidence" value="ECO:0007669"/>
    <property type="project" value="InterPro"/>
</dbReference>
<proteinExistence type="predicted"/>
<dbReference type="Pfam" id="PF00188">
    <property type="entry name" value="CAP"/>
    <property type="match status" value="1"/>
</dbReference>
<dbReference type="EMBL" id="FQ311441">
    <property type="protein sequence ID" value="CBQ70610.1"/>
    <property type="molecule type" value="Genomic_DNA"/>
</dbReference>
<protein>
    <submittedName>
        <fullName evidence="4">Related to PRY1-strong similarity to the plant PR-1 class of pathogen related proteins</fullName>
    </submittedName>
</protein>
<dbReference type="HOGENOM" id="CLU_035730_5_0_1"/>
<dbReference type="PRINTS" id="PR00838">
    <property type="entry name" value="V5ALLERGEN"/>
</dbReference>
<dbReference type="InterPro" id="IPR001283">
    <property type="entry name" value="CRISP-related"/>
</dbReference>
<dbReference type="InterPro" id="IPR002413">
    <property type="entry name" value="V5_allergen-like"/>
</dbReference>
<feature type="region of interest" description="Disordered" evidence="1">
    <location>
        <begin position="51"/>
        <end position="155"/>
    </location>
</feature>
<name>E6ZTQ3_SPORE</name>
<dbReference type="VEuPathDB" id="FungiDB:sr10279"/>
<evidence type="ECO:0000256" key="2">
    <source>
        <dbReference type="SAM" id="SignalP"/>
    </source>
</evidence>
<evidence type="ECO:0000313" key="4">
    <source>
        <dbReference type="EMBL" id="CBQ70610.1"/>
    </source>
</evidence>
<dbReference type="FunFam" id="3.40.33.10:FF:000010">
    <property type="entry name" value="Predicted protein"/>
    <property type="match status" value="1"/>
</dbReference>
<organism evidence="4 5">
    <name type="scientific">Sporisorium reilianum (strain SRZ2)</name>
    <name type="common">Maize head smut fungus</name>
    <dbReference type="NCBI Taxonomy" id="999809"/>
    <lineage>
        <taxon>Eukaryota</taxon>
        <taxon>Fungi</taxon>
        <taxon>Dikarya</taxon>
        <taxon>Basidiomycota</taxon>
        <taxon>Ustilaginomycotina</taxon>
        <taxon>Ustilaginomycetes</taxon>
        <taxon>Ustilaginales</taxon>
        <taxon>Ustilaginaceae</taxon>
        <taxon>Sporisorium</taxon>
    </lineage>
</organism>
<keyword evidence="5" id="KW-1185">Reference proteome</keyword>
<dbReference type="PRINTS" id="PR00837">
    <property type="entry name" value="V5TPXLIKE"/>
</dbReference>
<feature type="domain" description="SCP" evidence="3">
    <location>
        <begin position="159"/>
        <end position="296"/>
    </location>
</feature>
<feature type="chain" id="PRO_5003216579" evidence="2">
    <location>
        <begin position="24"/>
        <end position="305"/>
    </location>
</feature>
<dbReference type="PROSITE" id="PS01009">
    <property type="entry name" value="CRISP_1"/>
    <property type="match status" value="1"/>
</dbReference>
<dbReference type="InterPro" id="IPR018244">
    <property type="entry name" value="Allrgn_V5/Tpx1_CS"/>
</dbReference>
<evidence type="ECO:0000313" key="5">
    <source>
        <dbReference type="Proteomes" id="UP000008867"/>
    </source>
</evidence>